<name>A0A4R6C2M5_9STAP</name>
<dbReference type="RefSeq" id="WP_133450809.1">
    <property type="nucleotide sequence ID" value="NZ_SCWF01000001.1"/>
</dbReference>
<organism evidence="1 2">
    <name type="scientific">Macrococcus bovicus</name>
    <dbReference type="NCBI Taxonomy" id="69968"/>
    <lineage>
        <taxon>Bacteria</taxon>
        <taxon>Bacillati</taxon>
        <taxon>Bacillota</taxon>
        <taxon>Bacilli</taxon>
        <taxon>Bacillales</taxon>
        <taxon>Staphylococcaceae</taxon>
        <taxon>Macrococcus</taxon>
    </lineage>
</organism>
<reference evidence="1 2" key="1">
    <citation type="submission" date="2019-01" db="EMBL/GenBank/DDBJ databases">
        <title>Draft genome sequences of the type strains of six Macrococcus species.</title>
        <authorList>
            <person name="Mazhar S."/>
            <person name="Altermann E."/>
            <person name="Hill C."/>
            <person name="Mcauliffe O."/>
        </authorList>
    </citation>
    <scope>NUCLEOTIDE SEQUENCE [LARGE SCALE GENOMIC DNA]</scope>
    <source>
        <strain evidence="1 2">ATCC 51825</strain>
    </source>
</reference>
<sequence length="100" mass="12173">MTDNKVNEEIRKEKERFLRILQNQGVKAARDELTENINRENFNNFYQNKPQNARSTNPVFKAIEELIEDYQQALNDKEEMFKQFVLHHKEFKQWLADKEK</sequence>
<dbReference type="AlphaFoldDB" id="A0A4R6C2M5"/>
<dbReference type="EMBL" id="SCWF01000001">
    <property type="protein sequence ID" value="TDM15607.1"/>
    <property type="molecule type" value="Genomic_DNA"/>
</dbReference>
<protein>
    <submittedName>
        <fullName evidence="1">Uncharacterized protein</fullName>
    </submittedName>
</protein>
<evidence type="ECO:0000313" key="2">
    <source>
        <dbReference type="Proteomes" id="UP000294843"/>
    </source>
</evidence>
<evidence type="ECO:0000313" key="1">
    <source>
        <dbReference type="EMBL" id="TDM15607.1"/>
    </source>
</evidence>
<dbReference type="Proteomes" id="UP000294843">
    <property type="component" value="Unassembled WGS sequence"/>
</dbReference>
<gene>
    <name evidence="1" type="ORF">ERX55_01495</name>
</gene>
<proteinExistence type="predicted"/>
<comment type="caution">
    <text evidence="1">The sequence shown here is derived from an EMBL/GenBank/DDBJ whole genome shotgun (WGS) entry which is preliminary data.</text>
</comment>
<keyword evidence="2" id="KW-1185">Reference proteome</keyword>
<accession>A0A4R6C2M5</accession>